<dbReference type="RefSeq" id="WP_197008170.1">
    <property type="nucleotide sequence ID" value="NZ_BONS01000013.1"/>
</dbReference>
<dbReference type="InterPro" id="IPR000182">
    <property type="entry name" value="GNAT_dom"/>
</dbReference>
<keyword evidence="2" id="KW-0689">Ribosomal protein</keyword>
<reference evidence="2" key="1">
    <citation type="submission" date="2020-11" db="EMBL/GenBank/DDBJ databases">
        <title>Sequencing the genomes of 1000 actinobacteria strains.</title>
        <authorList>
            <person name="Klenk H.-P."/>
        </authorList>
    </citation>
    <scope>NUCLEOTIDE SEQUENCE</scope>
    <source>
        <strain evidence="2">DSM 45356</strain>
    </source>
</reference>
<name>A0A8J7GK24_9ACTN</name>
<dbReference type="EMBL" id="JADOUF010000001">
    <property type="protein sequence ID" value="MBG6141798.1"/>
    <property type="molecule type" value="Genomic_DNA"/>
</dbReference>
<dbReference type="Proteomes" id="UP000622552">
    <property type="component" value="Unassembled WGS sequence"/>
</dbReference>
<dbReference type="Pfam" id="PF00583">
    <property type="entry name" value="Acetyltransf_1"/>
    <property type="match status" value="1"/>
</dbReference>
<dbReference type="InterPro" id="IPR016181">
    <property type="entry name" value="Acyl_CoA_acyltransferase"/>
</dbReference>
<evidence type="ECO:0000313" key="3">
    <source>
        <dbReference type="Proteomes" id="UP000622552"/>
    </source>
</evidence>
<comment type="caution">
    <text evidence="2">The sequence shown here is derived from an EMBL/GenBank/DDBJ whole genome shotgun (WGS) entry which is preliminary data.</text>
</comment>
<accession>A0A8J7GK24</accession>
<gene>
    <name evidence="2" type="ORF">IW245_007992</name>
</gene>
<protein>
    <submittedName>
        <fullName evidence="2">Ribosomal protein S18 acetylase RimI-like enzyme</fullName>
    </submittedName>
</protein>
<dbReference type="AlphaFoldDB" id="A0A8J7GK24"/>
<dbReference type="CDD" id="cd04301">
    <property type="entry name" value="NAT_SF"/>
    <property type="match status" value="1"/>
</dbReference>
<evidence type="ECO:0000313" key="2">
    <source>
        <dbReference type="EMBL" id="MBG6141798.1"/>
    </source>
</evidence>
<keyword evidence="3" id="KW-1185">Reference proteome</keyword>
<dbReference type="Gene3D" id="3.40.630.30">
    <property type="match status" value="1"/>
</dbReference>
<dbReference type="SUPFAM" id="SSF55729">
    <property type="entry name" value="Acyl-CoA N-acyltransferases (Nat)"/>
    <property type="match status" value="1"/>
</dbReference>
<dbReference type="GO" id="GO:0005840">
    <property type="term" value="C:ribosome"/>
    <property type="evidence" value="ECO:0007669"/>
    <property type="project" value="UniProtKB-KW"/>
</dbReference>
<proteinExistence type="predicted"/>
<keyword evidence="2" id="KW-0687">Ribonucleoprotein</keyword>
<organism evidence="2 3">
    <name type="scientific">Longispora fulva</name>
    <dbReference type="NCBI Taxonomy" id="619741"/>
    <lineage>
        <taxon>Bacteria</taxon>
        <taxon>Bacillati</taxon>
        <taxon>Actinomycetota</taxon>
        <taxon>Actinomycetes</taxon>
        <taxon>Micromonosporales</taxon>
        <taxon>Micromonosporaceae</taxon>
        <taxon>Longispora</taxon>
    </lineage>
</organism>
<dbReference type="GO" id="GO:0016747">
    <property type="term" value="F:acyltransferase activity, transferring groups other than amino-acyl groups"/>
    <property type="evidence" value="ECO:0007669"/>
    <property type="project" value="InterPro"/>
</dbReference>
<feature type="domain" description="N-acetyltransferase" evidence="1">
    <location>
        <begin position="103"/>
        <end position="252"/>
    </location>
</feature>
<sequence length="252" mass="26003">MEPVILTDRAALRALDDSPYLRLVLLEEAPVTGYAHGGALLVLSRRPDGEPRGHGLGDPGACAALLAFAREEGLLAAGHWFNGPRGVAAGFEGRVHEWDFLWTESAPPEAPDAPEVLRLDGPTSAAEIDAVLDLALPESSIRPTDGKARGWFGIRVAGALAAVAADESSPGFGVVSGIAVHPAHQGRGLGAALTAAVTRTLLAEHGITGLGVYSDNARAAALYSRLGYRGTIARTAGRLASSDSRVRGAIPG</sequence>
<dbReference type="PROSITE" id="PS51186">
    <property type="entry name" value="GNAT"/>
    <property type="match status" value="1"/>
</dbReference>
<evidence type="ECO:0000259" key="1">
    <source>
        <dbReference type="PROSITE" id="PS51186"/>
    </source>
</evidence>